<dbReference type="InterPro" id="IPR050197">
    <property type="entry name" value="Aldolase_class_II_sugar_metab"/>
</dbReference>
<evidence type="ECO:0000313" key="12">
    <source>
        <dbReference type="Proteomes" id="UP001168883"/>
    </source>
</evidence>
<keyword evidence="5" id="KW-0479">Metal-binding</keyword>
<dbReference type="SMART" id="SM01007">
    <property type="entry name" value="Aldolase_II"/>
    <property type="match status" value="1"/>
</dbReference>
<evidence type="ECO:0000313" key="11">
    <source>
        <dbReference type="EMBL" id="MDO3679711.1"/>
    </source>
</evidence>
<dbReference type="SUPFAM" id="SSF53639">
    <property type="entry name" value="AraD/HMP-PK domain-like"/>
    <property type="match status" value="1"/>
</dbReference>
<evidence type="ECO:0000256" key="3">
    <source>
        <dbReference type="ARBA" id="ARBA00010037"/>
    </source>
</evidence>
<dbReference type="NCBIfam" id="NF006047">
    <property type="entry name" value="PRK08193.1"/>
    <property type="match status" value="1"/>
</dbReference>
<evidence type="ECO:0000256" key="2">
    <source>
        <dbReference type="ARBA" id="ARBA00001947"/>
    </source>
</evidence>
<evidence type="ECO:0000256" key="1">
    <source>
        <dbReference type="ARBA" id="ARBA00001726"/>
    </source>
</evidence>
<dbReference type="GO" id="GO:0008742">
    <property type="term" value="F:L-ribulose-phosphate 4-epimerase activity"/>
    <property type="evidence" value="ECO:0007669"/>
    <property type="project" value="UniProtKB-EC"/>
</dbReference>
<comment type="cofactor">
    <cofactor evidence="2">
        <name>Zn(2+)</name>
        <dbReference type="ChEBI" id="CHEBI:29105"/>
    </cofactor>
</comment>
<evidence type="ECO:0000256" key="6">
    <source>
        <dbReference type="ARBA" id="ARBA00022833"/>
    </source>
</evidence>
<dbReference type="EMBL" id="JAUMKJ010000030">
    <property type="protein sequence ID" value="MDO3679711.1"/>
    <property type="molecule type" value="Genomic_DNA"/>
</dbReference>
<keyword evidence="8" id="KW-0119">Carbohydrate metabolism</keyword>
<dbReference type="CDD" id="cd00398">
    <property type="entry name" value="Aldolase_II"/>
    <property type="match status" value="1"/>
</dbReference>
<evidence type="ECO:0000256" key="4">
    <source>
        <dbReference type="ARBA" id="ARBA00013186"/>
    </source>
</evidence>
<dbReference type="NCBIfam" id="NF009003">
    <property type="entry name" value="PRK12348.1"/>
    <property type="match status" value="1"/>
</dbReference>
<evidence type="ECO:0000256" key="9">
    <source>
        <dbReference type="NCBIfam" id="TIGR00760"/>
    </source>
</evidence>
<evidence type="ECO:0000256" key="8">
    <source>
        <dbReference type="ARBA" id="ARBA00023277"/>
    </source>
</evidence>
<dbReference type="Gene3D" id="3.40.225.10">
    <property type="entry name" value="Class II aldolase/adducin N-terminal domain"/>
    <property type="match status" value="1"/>
</dbReference>
<dbReference type="NCBIfam" id="TIGR00760">
    <property type="entry name" value="araD"/>
    <property type="match status" value="1"/>
</dbReference>
<comment type="caution">
    <text evidence="11">The sequence shown here is derived from an EMBL/GenBank/DDBJ whole genome shotgun (WGS) entry which is preliminary data.</text>
</comment>
<proteinExistence type="inferred from homology"/>
<dbReference type="Proteomes" id="UP001168883">
    <property type="component" value="Unassembled WGS sequence"/>
</dbReference>
<name>A0ABT8VFH2_9BACL</name>
<keyword evidence="12" id="KW-1185">Reference proteome</keyword>
<keyword evidence="7 11" id="KW-0413">Isomerase</keyword>
<sequence length="234" mass="25920">MLENLKQQVLKANLALPKHGLVTLTWGNVSGIDRDQGLFVIKPSGVAYEELTAEDLVVVDLEGNVVEGDLRPSSDTPTHRVLYRSFPDIGGIVHTHSPWGTSWAQAGRPLPASGTTHADYFYGEVPVTRPMTRAEIEGDYELETGHVIVERFRELGLDPMQVPGVLVHAHAPFAWGKDALQAVQNAVVLEEVAKITARMLLLNPDSRPMEQTLLDRHFLRKHGANAYYGQAHHR</sequence>
<dbReference type="InterPro" id="IPR001303">
    <property type="entry name" value="Aldolase_II/adducin_N"/>
</dbReference>
<accession>A0ABT8VFH2</accession>
<keyword evidence="6" id="KW-0862">Zinc</keyword>
<dbReference type="RefSeq" id="WP_302879897.1">
    <property type="nucleotide sequence ID" value="NZ_JAUMKJ010000030.1"/>
</dbReference>
<evidence type="ECO:0000259" key="10">
    <source>
        <dbReference type="SMART" id="SM01007"/>
    </source>
</evidence>
<comment type="similarity">
    <text evidence="3">Belongs to the aldolase class II family. AraD/FucA subfamily.</text>
</comment>
<dbReference type="InterPro" id="IPR004661">
    <property type="entry name" value="AraD"/>
</dbReference>
<comment type="catalytic activity">
    <reaction evidence="1">
        <text>L-ribulose 5-phosphate = D-xylulose 5-phosphate</text>
        <dbReference type="Rhea" id="RHEA:22368"/>
        <dbReference type="ChEBI" id="CHEBI:57737"/>
        <dbReference type="ChEBI" id="CHEBI:58226"/>
        <dbReference type="EC" id="5.1.3.4"/>
    </reaction>
</comment>
<dbReference type="EC" id="5.1.3.4" evidence="4 9"/>
<reference evidence="11" key="1">
    <citation type="submission" date="2023-07" db="EMBL/GenBank/DDBJ databases">
        <authorList>
            <person name="Aktuganov G."/>
            <person name="Boyko T."/>
            <person name="Delegan Y."/>
            <person name="Galimzianova N."/>
            <person name="Gilvanova E."/>
            <person name="Korobov V."/>
            <person name="Kuzmina L."/>
            <person name="Melentiev A."/>
            <person name="Milman P."/>
            <person name="Ryabova A."/>
            <person name="Stupak E."/>
            <person name="Yasakov T."/>
            <person name="Zharikova N."/>
            <person name="Zhurenko E."/>
        </authorList>
    </citation>
    <scope>NUCLEOTIDE SEQUENCE</scope>
    <source>
        <strain evidence="11">IB-739</strain>
    </source>
</reference>
<evidence type="ECO:0000256" key="5">
    <source>
        <dbReference type="ARBA" id="ARBA00022723"/>
    </source>
</evidence>
<dbReference type="PANTHER" id="PTHR22789:SF8">
    <property type="entry name" value="L-RIBULOSE-5-PHOSPHATE 4-EPIMERASE SGBE"/>
    <property type="match status" value="1"/>
</dbReference>
<dbReference type="PANTHER" id="PTHR22789">
    <property type="entry name" value="FUCULOSE PHOSPHATE ALDOLASE"/>
    <property type="match status" value="1"/>
</dbReference>
<organism evidence="11 12">
    <name type="scientific">Paenibacillus ehimensis</name>
    <dbReference type="NCBI Taxonomy" id="79264"/>
    <lineage>
        <taxon>Bacteria</taxon>
        <taxon>Bacillati</taxon>
        <taxon>Bacillota</taxon>
        <taxon>Bacilli</taxon>
        <taxon>Bacillales</taxon>
        <taxon>Paenibacillaceae</taxon>
        <taxon>Paenibacillus</taxon>
    </lineage>
</organism>
<dbReference type="Pfam" id="PF00596">
    <property type="entry name" value="Aldolase_II"/>
    <property type="match status" value="1"/>
</dbReference>
<gene>
    <name evidence="11" type="primary">araD</name>
    <name evidence="11" type="ORF">Q3C12_22110</name>
</gene>
<protein>
    <recommendedName>
        <fullName evidence="4 9">L-ribulose-5-phosphate 4-epimerase</fullName>
        <ecNumber evidence="4 9">5.1.3.4</ecNumber>
    </recommendedName>
</protein>
<dbReference type="InterPro" id="IPR036409">
    <property type="entry name" value="Aldolase_II/adducin_N_sf"/>
</dbReference>
<evidence type="ECO:0000256" key="7">
    <source>
        <dbReference type="ARBA" id="ARBA00023235"/>
    </source>
</evidence>
<feature type="domain" description="Class II aldolase/adducin N-terminal" evidence="10">
    <location>
        <begin position="7"/>
        <end position="197"/>
    </location>
</feature>